<evidence type="ECO:0000313" key="2">
    <source>
        <dbReference type="Proteomes" id="UP000198656"/>
    </source>
</evidence>
<accession>A0A1G8IY51</accession>
<evidence type="ECO:0008006" key="3">
    <source>
        <dbReference type="Google" id="ProtNLM"/>
    </source>
</evidence>
<sequence length="316" mass="35824">MSYQKHCPHEWKQPAPFIPNWVRETPKPVVCPQPIPPVTPNPVFPNTAALQMCNPLKIEKIDCSSVLITISVPAQSIIHLPTKALEVKTIKKNFKLTQNHFFNSAPTPPGITSDTPKLFIGGLVRKDIQYSEAVHQTPTTVAGLMKDFLVDIPISCVIDLGRHLQFPGIHYDQQREYGFVASKAEFNLLSKQFYNHMPTCQLVFCQINETDNALDCIPLYGGPPEEYTFTTLQEKMVLLIQLRLTFPTPIDYKNPHCDPDNESERENNYCYDKDSKHNRKNKCINPNALFSKINTLLTKLTCIIKGPHLVALLLCK</sequence>
<dbReference type="AlphaFoldDB" id="A0A1G8IY51"/>
<dbReference type="RefSeq" id="WP_092335358.1">
    <property type="nucleotide sequence ID" value="NZ_FNCP01000030.1"/>
</dbReference>
<dbReference type="OrthoDB" id="2381017at2"/>
<proteinExistence type="predicted"/>
<name>A0A1G8IY51_9FIRM</name>
<reference evidence="2" key="1">
    <citation type="submission" date="2016-10" db="EMBL/GenBank/DDBJ databases">
        <authorList>
            <person name="Varghese N."/>
            <person name="Submissions S."/>
        </authorList>
    </citation>
    <scope>NUCLEOTIDE SEQUENCE [LARGE SCALE GENOMIC DNA]</scope>
    <source>
        <strain evidence="2">DSM 8344</strain>
    </source>
</reference>
<organism evidence="1 2">
    <name type="scientific">Desulfosporosinus hippei DSM 8344</name>
    <dbReference type="NCBI Taxonomy" id="1121419"/>
    <lineage>
        <taxon>Bacteria</taxon>
        <taxon>Bacillati</taxon>
        <taxon>Bacillota</taxon>
        <taxon>Clostridia</taxon>
        <taxon>Eubacteriales</taxon>
        <taxon>Desulfitobacteriaceae</taxon>
        <taxon>Desulfosporosinus</taxon>
    </lineage>
</organism>
<dbReference type="Proteomes" id="UP000198656">
    <property type="component" value="Unassembled WGS sequence"/>
</dbReference>
<protein>
    <recommendedName>
        <fullName evidence="3">SipL SPOCS domain-containing protein</fullName>
    </recommendedName>
</protein>
<evidence type="ECO:0000313" key="1">
    <source>
        <dbReference type="EMBL" id="SDI23968.1"/>
    </source>
</evidence>
<dbReference type="EMBL" id="FNCP01000030">
    <property type="protein sequence ID" value="SDI23968.1"/>
    <property type="molecule type" value="Genomic_DNA"/>
</dbReference>
<gene>
    <name evidence="1" type="ORF">SAMN05443529_13038</name>
</gene>
<dbReference type="STRING" id="1121419.SAMN05443529_13038"/>
<keyword evidence="2" id="KW-1185">Reference proteome</keyword>